<evidence type="ECO:0000256" key="2">
    <source>
        <dbReference type="ARBA" id="ARBA00005155"/>
    </source>
</evidence>
<evidence type="ECO:0000313" key="9">
    <source>
        <dbReference type="Proteomes" id="UP000825933"/>
    </source>
</evidence>
<evidence type="ECO:0000259" key="7">
    <source>
        <dbReference type="Pfam" id="PF00148"/>
    </source>
</evidence>
<dbReference type="PROSITE" id="PS00699">
    <property type="entry name" value="NITROGENASE_1_1"/>
    <property type="match status" value="1"/>
</dbReference>
<sequence length="457" mass="50658">MEPIIKTFESRKKHMCVKGEGISIPTCDKASLPGTVTQRTCVFGGARIVLMPITDSIHLVHGPIGCAACTWDIRGSKSSREDLYKKGCSTDLKEKDIIFGGEKKLYETIMELNKIYSPGAIFVYATCVSGIIGDDIKAVCKKSEETTGCRVIPVQSEGYQDHNKTKGHWIGGDALLDYVIGTKEPEKTTQFDINIVGEFNVAGDLWGIKPLITAMGVNIISTLTGDSHVDEIAQAHRAKLNIVQCQKSSNYVAKKMEKKYGIPFIKVNFFGLEQTVNSLREIADFFGNPEMMLRTEKIIETGLKEVEHKTDEYKERLTGKTVALYVGGNKAWSLVRAFEELGVDVMMSGTKNGIKEDYERIKETVKDGTIIVDDANSTELARLLKKYRPNLLISGAKEKYISLKLGIPFCDFNHDRISAFAGFKGFVSFAREVDASVSSPVFDLTSKNLREELDASK</sequence>
<dbReference type="AlphaFoldDB" id="A0A8T5UX55"/>
<dbReference type="InterPro" id="IPR000318">
    <property type="entry name" value="Nase_comp1_CS"/>
</dbReference>
<gene>
    <name evidence="8" type="primary">nifE</name>
    <name evidence="8" type="ORF">K8N75_04315</name>
</gene>
<feature type="domain" description="Nitrogenase/oxidoreductase component 1" evidence="7">
    <location>
        <begin position="41"/>
        <end position="436"/>
    </location>
</feature>
<evidence type="ECO:0000256" key="6">
    <source>
        <dbReference type="RuleBase" id="RU004021"/>
    </source>
</evidence>
<dbReference type="InterPro" id="IPR005973">
    <property type="entry name" value="NifE"/>
</dbReference>
<evidence type="ECO:0000256" key="4">
    <source>
        <dbReference type="ARBA" id="ARBA00013280"/>
    </source>
</evidence>
<dbReference type="InterPro" id="IPR049939">
    <property type="entry name" value="NifE-like"/>
</dbReference>
<dbReference type="NCBIfam" id="TIGR01283">
    <property type="entry name" value="nifE"/>
    <property type="match status" value="1"/>
</dbReference>
<dbReference type="GO" id="GO:0016163">
    <property type="term" value="F:nitrogenase activity"/>
    <property type="evidence" value="ECO:0007669"/>
    <property type="project" value="InterPro"/>
</dbReference>
<dbReference type="Gene3D" id="3.40.50.1980">
    <property type="entry name" value="Nitrogenase molybdenum iron protein domain"/>
    <property type="match status" value="1"/>
</dbReference>
<comment type="caution">
    <text evidence="8">The sequence shown here is derived from an EMBL/GenBank/DDBJ whole genome shotgun (WGS) entry which is preliminary data.</text>
</comment>
<accession>A0A8T5UX55</accession>
<protein>
    <recommendedName>
        <fullName evidence="4">Nitrogenase iron-molybdenum cofactor biosynthesis protein NifE</fullName>
    </recommendedName>
</protein>
<comment type="pathway">
    <text evidence="2">Cofactor biosynthesis; Fe-Mo cofactor biosynthesis.</text>
</comment>
<dbReference type="InterPro" id="IPR000510">
    <property type="entry name" value="Nase/OxRdtase_comp1"/>
</dbReference>
<dbReference type="PANTHER" id="PTHR42956">
    <property type="entry name" value="NITROGENASE IRON-MOLYBDENUM COFACTOR BIOSYNTHESIS PROTEIN NIFE"/>
    <property type="match status" value="1"/>
</dbReference>
<keyword evidence="9" id="KW-1185">Reference proteome</keyword>
<name>A0A8T5UX55_9EURY</name>
<organism evidence="8 9">
    <name type="scientific">Methanobacterium spitsbergense</name>
    <dbReference type="NCBI Taxonomy" id="2874285"/>
    <lineage>
        <taxon>Archaea</taxon>
        <taxon>Methanobacteriati</taxon>
        <taxon>Methanobacteriota</taxon>
        <taxon>Methanomada group</taxon>
        <taxon>Methanobacteria</taxon>
        <taxon>Methanobacteriales</taxon>
        <taxon>Methanobacteriaceae</taxon>
        <taxon>Methanobacterium</taxon>
    </lineage>
</organism>
<dbReference type="Proteomes" id="UP000825933">
    <property type="component" value="Unassembled WGS sequence"/>
</dbReference>
<dbReference type="Pfam" id="PF00148">
    <property type="entry name" value="Oxidored_nitro"/>
    <property type="match status" value="1"/>
</dbReference>
<evidence type="ECO:0000256" key="1">
    <source>
        <dbReference type="ARBA" id="ARBA00003171"/>
    </source>
</evidence>
<reference evidence="9" key="1">
    <citation type="journal article" date="2022" name="Microbiol. Resour. Announc.">
        <title>Draft Genome Sequence of a Methanogenic Archaeon from West Spitsbergen Permafrost.</title>
        <authorList>
            <person name="Trubitsyn V."/>
            <person name="Rivkina E."/>
            <person name="Shcherbakova V."/>
        </authorList>
    </citation>
    <scope>NUCLEOTIDE SEQUENCE [LARGE SCALE GENOMIC DNA]</scope>
    <source>
        <strain evidence="9">VT</strain>
    </source>
</reference>
<proteinExistence type="inferred from homology"/>
<dbReference type="EMBL" id="JAIOUQ010000003">
    <property type="protein sequence ID" value="MBZ2165269.1"/>
    <property type="molecule type" value="Genomic_DNA"/>
</dbReference>
<dbReference type="GO" id="GO:0065003">
    <property type="term" value="P:protein-containing complex assembly"/>
    <property type="evidence" value="ECO:0007669"/>
    <property type="project" value="InterPro"/>
</dbReference>
<evidence type="ECO:0000256" key="5">
    <source>
        <dbReference type="ARBA" id="ARBA00023231"/>
    </source>
</evidence>
<evidence type="ECO:0000313" key="8">
    <source>
        <dbReference type="EMBL" id="MBZ2165269.1"/>
    </source>
</evidence>
<evidence type="ECO:0000256" key="3">
    <source>
        <dbReference type="ARBA" id="ARBA00011002"/>
    </source>
</evidence>
<dbReference type="Gene3D" id="3.40.50.12380">
    <property type="entry name" value="Nitrogenase MoFe cofactor biosynthesis protein NifE, C-terminal"/>
    <property type="match status" value="1"/>
</dbReference>
<dbReference type="PROSITE" id="PS00090">
    <property type="entry name" value="NITROGENASE_1_2"/>
    <property type="match status" value="1"/>
</dbReference>
<keyword evidence="5 6" id="KW-0535">Nitrogen fixation</keyword>
<dbReference type="PANTHER" id="PTHR42956:SF1">
    <property type="entry name" value="NITROGENASE IRON-MOLYBDENUM COFACTOR BIOSYNTHESIS PROTEIN NIFE"/>
    <property type="match status" value="1"/>
</dbReference>
<dbReference type="RefSeq" id="WP_223790884.1">
    <property type="nucleotide sequence ID" value="NZ_JAIOUQ010000003.1"/>
</dbReference>
<comment type="function">
    <text evidence="1">This protein may play a role in the biosynthesis of the prosthetic group of nitrogenase (FeMo cofactor).</text>
</comment>
<dbReference type="SUPFAM" id="SSF53807">
    <property type="entry name" value="Helical backbone' metal receptor"/>
    <property type="match status" value="1"/>
</dbReference>
<comment type="similarity">
    <text evidence="3 6">Belongs to the NifD/NifK/NifE/NifN family.</text>
</comment>